<evidence type="ECO:0000256" key="11">
    <source>
        <dbReference type="ARBA" id="ARBA00023237"/>
    </source>
</evidence>
<dbReference type="Gene3D" id="2.170.130.10">
    <property type="entry name" value="TonB-dependent receptor, plug domain"/>
    <property type="match status" value="1"/>
</dbReference>
<dbReference type="Pfam" id="PF07715">
    <property type="entry name" value="Plug"/>
    <property type="match status" value="1"/>
</dbReference>
<reference evidence="15 18" key="1">
    <citation type="submission" date="2016-10" db="EMBL/GenBank/DDBJ databases">
        <authorList>
            <person name="de Groot N.N."/>
        </authorList>
    </citation>
    <scope>NUCLEOTIDE SEQUENCE [LARGE SCALE GENOMIC DNA]</scope>
    <source>
        <strain evidence="15 18">CCM 7361</strain>
    </source>
</reference>
<evidence type="ECO:0000256" key="7">
    <source>
        <dbReference type="ARBA" id="ARBA00022729"/>
    </source>
</evidence>
<dbReference type="Proteomes" id="UP000199693">
    <property type="component" value="Unassembled WGS sequence"/>
</dbReference>
<dbReference type="PANTHER" id="PTHR30442">
    <property type="entry name" value="IRON III DICITRATE TRANSPORT PROTEIN FECA"/>
    <property type="match status" value="1"/>
</dbReference>
<evidence type="ECO:0000313" key="15">
    <source>
        <dbReference type="EMBL" id="SDJ65077.1"/>
    </source>
</evidence>
<dbReference type="Gene3D" id="2.40.170.20">
    <property type="entry name" value="TonB-dependent receptor, beta-barrel domain"/>
    <property type="match status" value="1"/>
</dbReference>
<evidence type="ECO:0000256" key="3">
    <source>
        <dbReference type="ARBA" id="ARBA00022448"/>
    </source>
</evidence>
<keyword evidence="4 12" id="KW-1134">Transmembrane beta strand</keyword>
<dbReference type="SMART" id="SM00965">
    <property type="entry name" value="STN"/>
    <property type="match status" value="1"/>
</dbReference>
<keyword evidence="5" id="KW-0406">Ion transport</keyword>
<dbReference type="InterPro" id="IPR039426">
    <property type="entry name" value="TonB-dep_rcpt-like"/>
</dbReference>
<dbReference type="CDD" id="cd01347">
    <property type="entry name" value="ligand_gated_channel"/>
    <property type="match status" value="1"/>
</dbReference>
<dbReference type="RefSeq" id="WP_089393590.1">
    <property type="nucleotide sequence ID" value="NZ_FNEC01000020.1"/>
</dbReference>
<evidence type="ECO:0000313" key="17">
    <source>
        <dbReference type="Proteomes" id="UP000198309"/>
    </source>
</evidence>
<keyword evidence="9 13" id="KW-0798">TonB box</keyword>
<keyword evidence="10 12" id="KW-0472">Membrane</keyword>
<dbReference type="PANTHER" id="PTHR30442:SF0">
    <property type="entry name" value="FE(3+) DICITRATE TRANSPORT PROTEIN FECA"/>
    <property type="match status" value="1"/>
</dbReference>
<dbReference type="InterPro" id="IPR010949">
    <property type="entry name" value="TonB_Hb/transfer/lactofer_rcpt"/>
</dbReference>
<keyword evidence="11 12" id="KW-0998">Cell outer membrane</keyword>
<dbReference type="InterPro" id="IPR011276">
    <property type="entry name" value="TonB_haem/Hb_rcpt"/>
</dbReference>
<feature type="domain" description="Secretin/TonB short N-terminal" evidence="14">
    <location>
        <begin position="55"/>
        <end position="105"/>
    </location>
</feature>
<evidence type="ECO:0000256" key="2">
    <source>
        <dbReference type="ARBA" id="ARBA00009810"/>
    </source>
</evidence>
<dbReference type="InterPro" id="IPR011662">
    <property type="entry name" value="Secretin/TonB_short_N"/>
</dbReference>
<evidence type="ECO:0000256" key="8">
    <source>
        <dbReference type="ARBA" id="ARBA00023004"/>
    </source>
</evidence>
<evidence type="ECO:0000256" key="5">
    <source>
        <dbReference type="ARBA" id="ARBA00022496"/>
    </source>
</evidence>
<reference evidence="16 17" key="2">
    <citation type="submission" date="2017-06" db="EMBL/GenBank/DDBJ databases">
        <authorList>
            <person name="Varghese N."/>
            <person name="Submissions S."/>
        </authorList>
    </citation>
    <scope>NUCLEOTIDE SEQUENCE [LARGE SCALE GENOMIC DNA]</scope>
    <source>
        <strain evidence="16 17">RLD-1</strain>
    </source>
</reference>
<dbReference type="NCBIfam" id="TIGR01785">
    <property type="entry name" value="TonB-hemin"/>
    <property type="match status" value="1"/>
</dbReference>
<dbReference type="EMBL" id="FZPC01000026">
    <property type="protein sequence ID" value="SNT41709.1"/>
    <property type="molecule type" value="Genomic_DNA"/>
</dbReference>
<evidence type="ECO:0000259" key="14">
    <source>
        <dbReference type="SMART" id="SM00965"/>
    </source>
</evidence>
<dbReference type="SUPFAM" id="SSF56935">
    <property type="entry name" value="Porins"/>
    <property type="match status" value="1"/>
</dbReference>
<keyword evidence="8" id="KW-0408">Iron</keyword>
<protein>
    <submittedName>
        <fullName evidence="15">Hemoglobin/transferrin/lactoferrin receptor protein</fullName>
    </submittedName>
</protein>
<evidence type="ECO:0000256" key="9">
    <source>
        <dbReference type="ARBA" id="ARBA00023077"/>
    </source>
</evidence>
<evidence type="ECO:0000313" key="16">
    <source>
        <dbReference type="EMBL" id="SNT41709.1"/>
    </source>
</evidence>
<keyword evidence="6 12" id="KW-0812">Transmembrane</keyword>
<organism evidence="15 18">
    <name type="scientific">Pseudomonas delhiensis</name>
    <dbReference type="NCBI Taxonomy" id="366289"/>
    <lineage>
        <taxon>Bacteria</taxon>
        <taxon>Pseudomonadati</taxon>
        <taxon>Pseudomonadota</taxon>
        <taxon>Gammaproteobacteria</taxon>
        <taxon>Pseudomonadales</taxon>
        <taxon>Pseudomonadaceae</taxon>
        <taxon>Pseudomonas</taxon>
    </lineage>
</organism>
<dbReference type="FunFam" id="2.40.170.20:FF:000014">
    <property type="entry name" value="TonB-dependent haem/haemoglobin receptor"/>
    <property type="match status" value="1"/>
</dbReference>
<evidence type="ECO:0000256" key="6">
    <source>
        <dbReference type="ARBA" id="ARBA00022692"/>
    </source>
</evidence>
<evidence type="ECO:0000256" key="12">
    <source>
        <dbReference type="PROSITE-ProRule" id="PRU01360"/>
    </source>
</evidence>
<dbReference type="InterPro" id="IPR036942">
    <property type="entry name" value="Beta-barrel_TonB_sf"/>
</dbReference>
<proteinExistence type="inferred from homology"/>
<keyword evidence="5" id="KW-0410">Iron transport</keyword>
<dbReference type="Pfam" id="PF00593">
    <property type="entry name" value="TonB_dep_Rec_b-barrel"/>
    <property type="match status" value="1"/>
</dbReference>
<evidence type="ECO:0000256" key="1">
    <source>
        <dbReference type="ARBA" id="ARBA00004571"/>
    </source>
</evidence>
<dbReference type="NCBIfam" id="TIGR01786">
    <property type="entry name" value="TonB-hemlactrns"/>
    <property type="match status" value="1"/>
</dbReference>
<dbReference type="InterPro" id="IPR012910">
    <property type="entry name" value="Plug_dom"/>
</dbReference>
<dbReference type="Pfam" id="PF07660">
    <property type="entry name" value="STN"/>
    <property type="match status" value="1"/>
</dbReference>
<dbReference type="Proteomes" id="UP000198309">
    <property type="component" value="Unassembled WGS sequence"/>
</dbReference>
<dbReference type="GO" id="GO:0033214">
    <property type="term" value="P:siderophore-iron import into cell"/>
    <property type="evidence" value="ECO:0007669"/>
    <property type="project" value="TreeGrafter"/>
</dbReference>
<dbReference type="EMBL" id="FNEC01000020">
    <property type="protein sequence ID" value="SDJ65077.1"/>
    <property type="molecule type" value="Genomic_DNA"/>
</dbReference>
<dbReference type="PROSITE" id="PS52016">
    <property type="entry name" value="TONB_DEPENDENT_REC_3"/>
    <property type="match status" value="1"/>
</dbReference>
<dbReference type="AlphaFoldDB" id="A0A239MIS2"/>
<dbReference type="GO" id="GO:0015232">
    <property type="term" value="F:heme transmembrane transporter activity"/>
    <property type="evidence" value="ECO:0007669"/>
    <property type="project" value="InterPro"/>
</dbReference>
<keyword evidence="7" id="KW-0732">Signal</keyword>
<accession>A0A239MIS2</accession>
<gene>
    <name evidence="15" type="ORF">SAMN05216189_102074</name>
    <name evidence="16" type="ORF">SAMN06295949_12630</name>
</gene>
<dbReference type="Gene3D" id="3.55.50.30">
    <property type="match status" value="1"/>
</dbReference>
<name>A0A239MIS2_9PSED</name>
<keyword evidence="3 12" id="KW-0813">Transport</keyword>
<keyword evidence="15" id="KW-0675">Receptor</keyword>
<evidence type="ECO:0000256" key="10">
    <source>
        <dbReference type="ARBA" id="ARBA00023136"/>
    </source>
</evidence>
<sequence>MLSRFTLPLSRPLACAALLGGLLLAEYSRGADLQLALPAQPLSAALGQLAEQAQVQVLFDEAQLQGLQAPAVQGRYGVREALERLLQGTSLELVEAGQGFVVRRRGKVDAFQDNALQLDAQTIVGTGQSVDASSVGRSTLTRKDIERIQADNIPSLLDTLPGVSLGGSPKPGGQTVNIWGLGDAEDVPFTLDGAPKSGFERYQQGTVFIEPELIKRIEVEKGPHSVFNGNGGFGGTVHMKTKDAGDLLRDGKDVGAMLKYGYHSNDQQKIYSGAVYGRSEDRKVDALAYYTARDGRDIKLAGHIPDPEGRYPINPQRLPNSAQDLDAGLFKLNLHPNPDNDLGFAYSRSQSTRWTPFSSASYPTPPTQSSIDKYGYEAALKRLLAHRDTTDTTWSGKYQYHPIDNPLVDLLLQYSESHVEQTDERNPDAFFQVATGGQKMDTDYRDKVLELRNTSLFDTGPLQHAFTVGAQLHKHTRDTQMYIPGSTYDTARYNYGRFQPAFMPSGKQLARSAYVQDALTWGSVTVTPSLRFDQVRNAGKANDAPLYDNPAQGHDYSAQTYSGWSPRLSLFWTATERVAFFADYSRTWRAPVIDEQYEVQNSSTISATSRGLDAERIHALRLGNIVNLPDLFVAGDNLQVRTTLFQNKIKDEIFRTRSVACEQQSIDDGSIGGSCAGMLPLSNYRNLPGATYKGFEIESFYDSERLFAGLSYSWVEGRHDGAYSNPWGPNVWARDVPPAKWVATLGVKFPDWDAQMGWQGEFVRQTDRLPSDKYSGGMGTLAGDSYWDQTANDSYDTQRVFASWKPRRLGLENTELNLTVDNLFNRDYHPALSGDNVYSQGRNAKFSVTQYF</sequence>
<comment type="subcellular location">
    <subcellularLocation>
        <location evidence="1 12">Cell outer membrane</location>
        <topology evidence="1 12">Multi-pass membrane protein</topology>
    </subcellularLocation>
</comment>
<keyword evidence="17" id="KW-1185">Reference proteome</keyword>
<dbReference type="InterPro" id="IPR037066">
    <property type="entry name" value="Plug_dom_sf"/>
</dbReference>
<evidence type="ECO:0000256" key="4">
    <source>
        <dbReference type="ARBA" id="ARBA00022452"/>
    </source>
</evidence>
<dbReference type="InterPro" id="IPR000531">
    <property type="entry name" value="Beta-barrel_TonB"/>
</dbReference>
<comment type="similarity">
    <text evidence="2 12 13">Belongs to the TonB-dependent receptor family.</text>
</comment>
<evidence type="ECO:0000256" key="13">
    <source>
        <dbReference type="RuleBase" id="RU003357"/>
    </source>
</evidence>
<evidence type="ECO:0000313" key="18">
    <source>
        <dbReference type="Proteomes" id="UP000199693"/>
    </source>
</evidence>
<dbReference type="GO" id="GO:0009279">
    <property type="term" value="C:cell outer membrane"/>
    <property type="evidence" value="ECO:0007669"/>
    <property type="project" value="UniProtKB-SubCell"/>
</dbReference>